<keyword evidence="1" id="KW-0812">Transmembrane</keyword>
<dbReference type="PANTHER" id="PTHR34219">
    <property type="entry name" value="IRON-REGULATED INNER MEMBRANE PROTEIN-RELATED"/>
    <property type="match status" value="1"/>
</dbReference>
<dbReference type="RefSeq" id="WP_158287469.1">
    <property type="nucleotide sequence ID" value="NZ_SLWQ01000007.1"/>
</dbReference>
<gene>
    <name evidence="2" type="ORF">EV148_107212</name>
</gene>
<dbReference type="AlphaFoldDB" id="A0A4R2I490"/>
<evidence type="ECO:0000313" key="2">
    <source>
        <dbReference type="EMBL" id="TCO38924.1"/>
    </source>
</evidence>
<name>A0A4R2I490_9GAMM</name>
<keyword evidence="3" id="KW-1185">Reference proteome</keyword>
<organism evidence="2 3">
    <name type="scientific">Dokdonella fugitiva</name>
    <dbReference type="NCBI Taxonomy" id="328517"/>
    <lineage>
        <taxon>Bacteria</taxon>
        <taxon>Pseudomonadati</taxon>
        <taxon>Pseudomonadota</taxon>
        <taxon>Gammaproteobacteria</taxon>
        <taxon>Lysobacterales</taxon>
        <taxon>Rhodanobacteraceae</taxon>
        <taxon>Dokdonella</taxon>
    </lineage>
</organism>
<feature type="transmembrane region" description="Helical" evidence="1">
    <location>
        <begin position="332"/>
        <end position="354"/>
    </location>
</feature>
<dbReference type="OrthoDB" id="9816402at2"/>
<evidence type="ECO:0000313" key="3">
    <source>
        <dbReference type="Proteomes" id="UP000294862"/>
    </source>
</evidence>
<dbReference type="InterPro" id="IPR005625">
    <property type="entry name" value="PepSY-ass_TM"/>
</dbReference>
<protein>
    <submittedName>
        <fullName evidence="2">Sulfite reductase (NADPH) flavoprotein alpha-component</fullName>
    </submittedName>
</protein>
<feature type="transmembrane region" description="Helical" evidence="1">
    <location>
        <begin position="182"/>
        <end position="209"/>
    </location>
</feature>
<accession>A0A4R2I490</accession>
<dbReference type="Proteomes" id="UP000294862">
    <property type="component" value="Unassembled WGS sequence"/>
</dbReference>
<comment type="caution">
    <text evidence="2">The sequence shown here is derived from an EMBL/GenBank/DDBJ whole genome shotgun (WGS) entry which is preliminary data.</text>
</comment>
<keyword evidence="1" id="KW-1133">Transmembrane helix</keyword>
<dbReference type="EMBL" id="SLWQ01000007">
    <property type="protein sequence ID" value="TCO38924.1"/>
    <property type="molecule type" value="Genomic_DNA"/>
</dbReference>
<dbReference type="PANTHER" id="PTHR34219:SF3">
    <property type="entry name" value="BLL7967 PROTEIN"/>
    <property type="match status" value="1"/>
</dbReference>
<keyword evidence="1" id="KW-0472">Membrane</keyword>
<dbReference type="Pfam" id="PF03929">
    <property type="entry name" value="PepSY_TM"/>
    <property type="match status" value="1"/>
</dbReference>
<evidence type="ECO:0000256" key="1">
    <source>
        <dbReference type="SAM" id="Phobius"/>
    </source>
</evidence>
<reference evidence="2 3" key="1">
    <citation type="journal article" date="2015" name="Stand. Genomic Sci.">
        <title>Genomic Encyclopedia of Bacterial and Archaeal Type Strains, Phase III: the genomes of soil and plant-associated and newly described type strains.</title>
        <authorList>
            <person name="Whitman W.B."/>
            <person name="Woyke T."/>
            <person name="Klenk H.P."/>
            <person name="Zhou Y."/>
            <person name="Lilburn T.G."/>
            <person name="Beck B.J."/>
            <person name="De Vos P."/>
            <person name="Vandamme P."/>
            <person name="Eisen J.A."/>
            <person name="Garrity G."/>
            <person name="Hugenholtz P."/>
            <person name="Kyrpides N.C."/>
        </authorList>
    </citation>
    <scope>NUCLEOTIDE SEQUENCE [LARGE SCALE GENOMIC DNA]</scope>
    <source>
        <strain evidence="2 3">A3</strain>
    </source>
</reference>
<feature type="transmembrane region" description="Helical" evidence="1">
    <location>
        <begin position="12"/>
        <end position="37"/>
    </location>
</feature>
<proteinExistence type="predicted"/>
<feature type="transmembrane region" description="Helical" evidence="1">
    <location>
        <begin position="141"/>
        <end position="161"/>
    </location>
</feature>
<sequence length="377" mass="40628">MRPSLLKRVLFRLHWLAGISAGLVLGAVGLTGGLLGLEQPVLAWLNPALHVDAAGRALQTPDRWIEAARAAMPGYTVRSVSWEGPDHAVGVRLARAGARPTEVALDPYSGAVLGAERGKAFFASAERIHRNLAAGPVGKQIVGASTALMFVFIATGIYLRWPRRARSPSAWLRMNTAAKGRGFWWQLHAVVGTWLLVPYLLAAATGLWWSYDFYRNALNGLAGVPAPQRRAPAGDAPVAASLDAAWAAFQREAPEATRANIATTTAADGALEIRYQTAASPHDRAWDSLKLDPADGSVRTREAYADQPRGRRFIASLFPLHSGSWFGVPGRIVAAGAALLMPLFALSGLWMWVLRRRNAALRRRAASAQASLEVRTA</sequence>